<dbReference type="Gramene" id="KQK91302">
    <property type="protein sequence ID" value="KQK91302"/>
    <property type="gene ID" value="SETIT_040716mg"/>
</dbReference>
<dbReference type="EMBL" id="AGNK02006024">
    <property type="status" value="NOT_ANNOTATED_CDS"/>
    <property type="molecule type" value="Genomic_DNA"/>
</dbReference>
<reference evidence="1" key="2">
    <citation type="submission" date="2018-08" db="UniProtKB">
        <authorList>
            <consortium name="EnsemblPlants"/>
        </authorList>
    </citation>
    <scope>IDENTIFICATION</scope>
    <source>
        <strain evidence="1">Yugu1</strain>
    </source>
</reference>
<evidence type="ECO:0000313" key="1">
    <source>
        <dbReference type="EnsemblPlants" id="KQK91302"/>
    </source>
</evidence>
<dbReference type="Proteomes" id="UP000004995">
    <property type="component" value="Unassembled WGS sequence"/>
</dbReference>
<keyword evidence="2" id="KW-1185">Reference proteome</keyword>
<dbReference type="HOGENOM" id="CLU_3243160_0_0_1"/>
<sequence length="43" mass="4783">MVRFFSSLIIAGLHQLRKEGERLNSLKSICVIVSDSGFTLVNC</sequence>
<dbReference type="EnsemblPlants" id="KQK91302">
    <property type="protein sequence ID" value="KQK91302"/>
    <property type="gene ID" value="SETIT_040716mg"/>
</dbReference>
<dbReference type="InParanoid" id="K4AP68"/>
<proteinExistence type="predicted"/>
<accession>K4AP68</accession>
<organism evidence="1 2">
    <name type="scientific">Setaria italica</name>
    <name type="common">Foxtail millet</name>
    <name type="synonym">Panicum italicum</name>
    <dbReference type="NCBI Taxonomy" id="4555"/>
    <lineage>
        <taxon>Eukaryota</taxon>
        <taxon>Viridiplantae</taxon>
        <taxon>Streptophyta</taxon>
        <taxon>Embryophyta</taxon>
        <taxon>Tracheophyta</taxon>
        <taxon>Spermatophyta</taxon>
        <taxon>Magnoliopsida</taxon>
        <taxon>Liliopsida</taxon>
        <taxon>Poales</taxon>
        <taxon>Poaceae</taxon>
        <taxon>PACMAD clade</taxon>
        <taxon>Panicoideae</taxon>
        <taxon>Panicodae</taxon>
        <taxon>Paniceae</taxon>
        <taxon>Cenchrinae</taxon>
        <taxon>Setaria</taxon>
    </lineage>
</organism>
<reference evidence="2" key="1">
    <citation type="journal article" date="2012" name="Nat. Biotechnol.">
        <title>Reference genome sequence of the model plant Setaria.</title>
        <authorList>
            <person name="Bennetzen J.L."/>
            <person name="Schmutz J."/>
            <person name="Wang H."/>
            <person name="Percifield R."/>
            <person name="Hawkins J."/>
            <person name="Pontaroli A.C."/>
            <person name="Estep M."/>
            <person name="Feng L."/>
            <person name="Vaughn J.N."/>
            <person name="Grimwood J."/>
            <person name="Jenkins J."/>
            <person name="Barry K."/>
            <person name="Lindquist E."/>
            <person name="Hellsten U."/>
            <person name="Deshpande S."/>
            <person name="Wang X."/>
            <person name="Wu X."/>
            <person name="Mitros T."/>
            <person name="Triplett J."/>
            <person name="Yang X."/>
            <person name="Ye C.Y."/>
            <person name="Mauro-Herrera M."/>
            <person name="Wang L."/>
            <person name="Li P."/>
            <person name="Sharma M."/>
            <person name="Sharma R."/>
            <person name="Ronald P.C."/>
            <person name="Panaud O."/>
            <person name="Kellogg E.A."/>
            <person name="Brutnell T.P."/>
            <person name="Doust A.N."/>
            <person name="Tuskan G.A."/>
            <person name="Rokhsar D."/>
            <person name="Devos K.M."/>
        </authorList>
    </citation>
    <scope>NUCLEOTIDE SEQUENCE [LARGE SCALE GENOMIC DNA]</scope>
    <source>
        <strain evidence="2">cv. Yugu1</strain>
    </source>
</reference>
<evidence type="ECO:0000313" key="2">
    <source>
        <dbReference type="Proteomes" id="UP000004995"/>
    </source>
</evidence>
<protein>
    <submittedName>
        <fullName evidence="1">Uncharacterized protein</fullName>
    </submittedName>
</protein>
<dbReference type="AlphaFoldDB" id="K4AP68"/>
<name>K4AP68_SETIT</name>